<keyword evidence="2" id="KW-1185">Reference proteome</keyword>
<dbReference type="RefSeq" id="YP_009902197.1">
    <property type="nucleotide sequence ID" value="NC_049830.1"/>
</dbReference>
<organism evidence="1 2">
    <name type="scientific">Escherichia phage PGN590</name>
    <dbReference type="NCBI Taxonomy" id="2714735"/>
    <lineage>
        <taxon>Viruses</taxon>
        <taxon>Duplodnaviria</taxon>
        <taxon>Heunggongvirae</taxon>
        <taxon>Uroviricota</taxon>
        <taxon>Caudoviricetes</taxon>
        <taxon>Drexlerviridae</taxon>
        <taxon>Tempevirinae</taxon>
        <taxon>Hanrivervirus</taxon>
        <taxon>Hanrivervirus PGN590</taxon>
    </lineage>
</organism>
<proteinExistence type="predicted"/>
<dbReference type="EMBL" id="MT127619">
    <property type="protein sequence ID" value="QKL16943.1"/>
    <property type="molecule type" value="Genomic_DNA"/>
</dbReference>
<dbReference type="GeneID" id="56134450"/>
<evidence type="ECO:0000313" key="1">
    <source>
        <dbReference type="EMBL" id="QKL16943.1"/>
    </source>
</evidence>
<evidence type="ECO:0000313" key="2">
    <source>
        <dbReference type="Proteomes" id="UP000509789"/>
    </source>
</evidence>
<protein>
    <submittedName>
        <fullName evidence="1">Lysozyme</fullName>
    </submittedName>
</protein>
<dbReference type="Proteomes" id="UP000509789">
    <property type="component" value="Segment"/>
</dbReference>
<accession>A0A6M9EL74</accession>
<name>A0A6M9EL74_9CAUD</name>
<dbReference type="KEGG" id="vg:56134450"/>
<sequence length="114" mass="12055">MVEFLKAPVPALYVNEYIAARIVSGISTFTRLSTSSFAILICFSSSASHSLCVYVLPGITSGPVIPAQTVHIPAISLYGLCFTPSISSSNGEVRARATPKAAAVTLCFILIIYL</sequence>
<reference evidence="1 2" key="1">
    <citation type="submission" date="2020-02" db="EMBL/GenBank/DDBJ databases">
        <authorList>
            <person name="Chaudhary N."/>
            <person name="Taneja N."/>
        </authorList>
    </citation>
    <scope>NUCLEOTIDE SEQUENCE [LARGE SCALE GENOMIC DNA]</scope>
</reference>